<gene>
    <name evidence="14" type="ORF">HOLleu_31189</name>
</gene>
<dbReference type="Gene3D" id="2.10.70.10">
    <property type="entry name" value="Complement Module, domain 1"/>
    <property type="match status" value="1"/>
</dbReference>
<dbReference type="EMBL" id="JAIZAY010000015">
    <property type="protein sequence ID" value="KAJ8028836.1"/>
    <property type="molecule type" value="Genomic_DNA"/>
</dbReference>
<dbReference type="PROSITE" id="PS51233">
    <property type="entry name" value="VWFD"/>
    <property type="match status" value="1"/>
</dbReference>
<keyword evidence="9" id="KW-0732">Signal</keyword>
<dbReference type="PANTHER" id="PTHR13802">
    <property type="entry name" value="MUCIN 4-RELATED"/>
    <property type="match status" value="1"/>
</dbReference>
<dbReference type="InterPro" id="IPR014756">
    <property type="entry name" value="Ig_E-set"/>
</dbReference>
<dbReference type="SMART" id="SM00216">
    <property type="entry name" value="VWD"/>
    <property type="match status" value="1"/>
</dbReference>
<dbReference type="PROSITE" id="PS50923">
    <property type="entry name" value="SUSHI"/>
    <property type="match status" value="1"/>
</dbReference>
<evidence type="ECO:0000256" key="5">
    <source>
        <dbReference type="ARBA" id="ARBA00023157"/>
    </source>
</evidence>
<evidence type="ECO:0000256" key="1">
    <source>
        <dbReference type="ARBA" id="ARBA00004370"/>
    </source>
</evidence>
<dbReference type="AlphaFoldDB" id="A0A9Q1BLQ3"/>
<feature type="region of interest" description="Disordered" evidence="7">
    <location>
        <begin position="1225"/>
        <end position="1247"/>
    </location>
</feature>
<dbReference type="Gene3D" id="2.60.40.10">
    <property type="entry name" value="Immunoglobulins"/>
    <property type="match status" value="1"/>
</dbReference>
<dbReference type="InterPro" id="IPR005533">
    <property type="entry name" value="AMOP_dom"/>
</dbReference>
<comment type="subcellular location">
    <subcellularLocation>
        <location evidence="1">Membrane</location>
    </subcellularLocation>
</comment>
<keyword evidence="2 8" id="KW-0812">Transmembrane</keyword>
<dbReference type="InterPro" id="IPR001846">
    <property type="entry name" value="VWF_type-D"/>
</dbReference>
<dbReference type="SUPFAM" id="SSF81296">
    <property type="entry name" value="E set domains"/>
    <property type="match status" value="1"/>
</dbReference>
<dbReference type="Pfam" id="PF06119">
    <property type="entry name" value="NIDO"/>
    <property type="match status" value="1"/>
</dbReference>
<feature type="domain" description="Sushi" evidence="11">
    <location>
        <begin position="954"/>
        <end position="1011"/>
    </location>
</feature>
<keyword evidence="3 8" id="KW-1133">Transmembrane helix</keyword>
<evidence type="ECO:0000256" key="2">
    <source>
        <dbReference type="ARBA" id="ARBA00022692"/>
    </source>
</evidence>
<dbReference type="InterPro" id="IPR051495">
    <property type="entry name" value="Epithelial_Barrier/Signaling"/>
</dbReference>
<proteinExistence type="predicted"/>
<name>A0A9Q1BLQ3_HOLLE</name>
<dbReference type="PANTHER" id="PTHR13802:SF59">
    <property type="entry name" value="SUSHI DOMAIN-CONTAINING PROTEIN 2"/>
    <property type="match status" value="1"/>
</dbReference>
<keyword evidence="15" id="KW-1185">Reference proteome</keyword>
<feature type="region of interest" description="Disordered" evidence="7">
    <location>
        <begin position="1090"/>
        <end position="1118"/>
    </location>
</feature>
<dbReference type="CDD" id="cd00033">
    <property type="entry name" value="CCP"/>
    <property type="match status" value="1"/>
</dbReference>
<dbReference type="SMART" id="SM00032">
    <property type="entry name" value="CCP"/>
    <property type="match status" value="1"/>
</dbReference>
<dbReference type="OrthoDB" id="6236007at2759"/>
<evidence type="ECO:0000259" key="10">
    <source>
        <dbReference type="PROSITE" id="PS50856"/>
    </source>
</evidence>
<dbReference type="InterPro" id="IPR000436">
    <property type="entry name" value="Sushi_SCR_CCP_dom"/>
</dbReference>
<evidence type="ECO:0000259" key="13">
    <source>
        <dbReference type="PROSITE" id="PS51233"/>
    </source>
</evidence>
<feature type="domain" description="AMOP" evidence="10">
    <location>
        <begin position="501"/>
        <end position="656"/>
    </location>
</feature>
<feature type="compositionally biased region" description="Polar residues" evidence="7">
    <location>
        <begin position="1170"/>
        <end position="1186"/>
    </location>
</feature>
<dbReference type="PROSITE" id="PS51220">
    <property type="entry name" value="NIDO"/>
    <property type="match status" value="1"/>
</dbReference>
<feature type="domain" description="NIDO" evidence="12">
    <location>
        <begin position="98"/>
        <end position="260"/>
    </location>
</feature>
<evidence type="ECO:0000259" key="12">
    <source>
        <dbReference type="PROSITE" id="PS51220"/>
    </source>
</evidence>
<keyword evidence="6" id="KW-0768">Sushi</keyword>
<dbReference type="InterPro" id="IPR013783">
    <property type="entry name" value="Ig-like_fold"/>
</dbReference>
<dbReference type="Pfam" id="PF00084">
    <property type="entry name" value="Sushi"/>
    <property type="match status" value="1"/>
</dbReference>
<dbReference type="PROSITE" id="PS50856">
    <property type="entry name" value="AMOP"/>
    <property type="match status" value="1"/>
</dbReference>
<feature type="signal peptide" evidence="9">
    <location>
        <begin position="1"/>
        <end position="22"/>
    </location>
</feature>
<dbReference type="Pfam" id="PF03782">
    <property type="entry name" value="AMOP"/>
    <property type="match status" value="1"/>
</dbReference>
<feature type="region of interest" description="Disordered" evidence="7">
    <location>
        <begin position="1169"/>
        <end position="1196"/>
    </location>
</feature>
<reference evidence="14" key="1">
    <citation type="submission" date="2021-10" db="EMBL/GenBank/DDBJ databases">
        <title>Tropical sea cucumber genome reveals ecological adaptation and Cuvierian tubules defense mechanism.</title>
        <authorList>
            <person name="Chen T."/>
        </authorList>
    </citation>
    <scope>NUCLEOTIDE SEQUENCE</scope>
    <source>
        <strain evidence="14">Nanhai2018</strain>
        <tissue evidence="14">Muscle</tissue>
    </source>
</reference>
<feature type="transmembrane region" description="Helical" evidence="8">
    <location>
        <begin position="1021"/>
        <end position="1050"/>
    </location>
</feature>
<evidence type="ECO:0000313" key="14">
    <source>
        <dbReference type="EMBL" id="KAJ8028836.1"/>
    </source>
</evidence>
<feature type="disulfide bond" evidence="6">
    <location>
        <begin position="982"/>
        <end position="1009"/>
    </location>
</feature>
<comment type="caution">
    <text evidence="14">The sequence shown here is derived from an EMBL/GenBank/DDBJ whole genome shotgun (WGS) entry which is preliminary data.</text>
</comment>
<dbReference type="SMART" id="SM00539">
    <property type="entry name" value="NIDO"/>
    <property type="match status" value="1"/>
</dbReference>
<evidence type="ECO:0000313" key="15">
    <source>
        <dbReference type="Proteomes" id="UP001152320"/>
    </source>
</evidence>
<sequence>MRTVAAGIWICLCILPNLVCQAQDLLFPYGVENGDSVMPKVDDGFEEVSLDFEFPFFDRNHRKLFQLNTNGVISFLTEVTQYTPDVFPLDDGRRLIAPFWADVDSSVAGDIFYREDSSQPIRDLVDGNIQRAFPVNFARFASSWVFLATWEEVAFYNNRAGQLLPINNTFQAVLASDGLHSFTIFNYEKIEWTTGLSSFGDKNTGSANNPYSVAGQVGFNAGDGITYFAVEGSRTQSVKNVTLMSNVDIPGRWVFRIDNAEIESAGCSDISEAEIQISPSEVSMLGGDILAISGPCFDSSHNIFCRLDGILTQARYNLALDPFTVQCATPVFMRLGRVLVELSLDGGVTFENNVTVSIVPLDNQPGLVAITRENELSKRISWQDETSPFDLTKDTITHVDVILYGYKEDDERNLVELLPIKFLKRNIRLSNKDEVVDSSQLQERNFDVGIIRLTEKGKVDLESDVYSWTSASKVQRSSELVQQPDPIPSLWSLPFNTNPSSATSARLWCSSWTKHADHVILTASDPVVDCPCRMEQALKDVGRFELYPRCEGSNADDGDDCMYRNQAQLCVRAKYGSQKFGRGQLCCYGYNGHLQDLRDTTSGGSVQSRHHFGFKPDYHVGNIPYFSNFLHDTIPWEECCGKTGKLNVCKLYSDRRPSSDCKTYQLPGLGSIFGEPHLQTWDNHSFTFNGYGEYHLVEMRQRQTGETFKMQGRMEEVFIGSGATGLTAVVAEAGTSDKVQIELNQRRDVDVWVYHKDEGKWVHPDFTTSNYYIANGVAVEIFGTASEDQSRIGALVTFSEGSSYHVKLPESGQSLNLLVNLSPYLKGAVWGLLGTWDGDTNNEFTLPDGSSANDDISSALHNQLLEWRIAERDTLFRYTNGRSAGTYREASDSFMPNYDIDKGNITETEISDTCDKSTVCRFDFLKTRDPLQGRNAKSAEEGEKERRRDLIPVIGCGYIPPPDNGFKEGDIYLVGHTVTFFCDSNFVLRGSSRRTCEEQGLWSGNVTACIPREEHTTEDDLLLFVVIGVAAVLILSLLVFCLLLFCCVVTRKKKLREKEKILKSAYQLEVSVISNDLSDEANSYNNHSPTANGHVPANGHIPQGKGHVRQGKGHVPQGNSKVLHGNGHMTAGRRSPPETVQYANQMSFAEHQTDSISQALVREQDVPSGRQGSVQCMPSHNPPSTSKIHHGDDGVSALSCRPQTPVKSNEYGSLPVRSVNYDSLPEGGKLSPKFQNLSNADESDEDEVTRIKRMIKEDAGRF</sequence>
<keyword evidence="5 6" id="KW-1015">Disulfide bond</keyword>
<keyword evidence="4 8" id="KW-0472">Membrane</keyword>
<protein>
    <submittedName>
        <fullName evidence="14">Protein mesh</fullName>
    </submittedName>
</protein>
<evidence type="ECO:0000256" key="9">
    <source>
        <dbReference type="SAM" id="SignalP"/>
    </source>
</evidence>
<dbReference type="SUPFAM" id="SSF57535">
    <property type="entry name" value="Complement control module/SCR domain"/>
    <property type="match status" value="1"/>
</dbReference>
<evidence type="ECO:0000256" key="8">
    <source>
        <dbReference type="SAM" id="Phobius"/>
    </source>
</evidence>
<dbReference type="GO" id="GO:0007160">
    <property type="term" value="P:cell-matrix adhesion"/>
    <property type="evidence" value="ECO:0007669"/>
    <property type="project" value="InterPro"/>
</dbReference>
<feature type="domain" description="VWFD" evidence="13">
    <location>
        <begin position="668"/>
        <end position="871"/>
    </location>
</feature>
<dbReference type="InterPro" id="IPR035976">
    <property type="entry name" value="Sushi/SCR/CCP_sf"/>
</dbReference>
<dbReference type="InterPro" id="IPR003886">
    <property type="entry name" value="NIDO_dom"/>
</dbReference>
<evidence type="ECO:0000256" key="3">
    <source>
        <dbReference type="ARBA" id="ARBA00022989"/>
    </source>
</evidence>
<dbReference type="Proteomes" id="UP001152320">
    <property type="component" value="Chromosome 15"/>
</dbReference>
<dbReference type="Pfam" id="PF00094">
    <property type="entry name" value="VWD"/>
    <property type="match status" value="1"/>
</dbReference>
<feature type="chain" id="PRO_5040334026" evidence="9">
    <location>
        <begin position="23"/>
        <end position="1262"/>
    </location>
</feature>
<dbReference type="GO" id="GO:0016020">
    <property type="term" value="C:membrane"/>
    <property type="evidence" value="ECO:0007669"/>
    <property type="project" value="UniProtKB-SubCell"/>
</dbReference>
<dbReference type="SMART" id="SM00723">
    <property type="entry name" value="AMOP"/>
    <property type="match status" value="1"/>
</dbReference>
<evidence type="ECO:0000256" key="4">
    <source>
        <dbReference type="ARBA" id="ARBA00023136"/>
    </source>
</evidence>
<evidence type="ECO:0000256" key="6">
    <source>
        <dbReference type="PROSITE-ProRule" id="PRU00302"/>
    </source>
</evidence>
<evidence type="ECO:0000259" key="11">
    <source>
        <dbReference type="PROSITE" id="PS50923"/>
    </source>
</evidence>
<accession>A0A9Q1BLQ3</accession>
<comment type="caution">
    <text evidence="6">Lacks conserved residue(s) required for the propagation of feature annotation.</text>
</comment>
<evidence type="ECO:0000256" key="7">
    <source>
        <dbReference type="SAM" id="MobiDB-lite"/>
    </source>
</evidence>
<organism evidence="14 15">
    <name type="scientific">Holothuria leucospilota</name>
    <name type="common">Black long sea cucumber</name>
    <name type="synonym">Mertensiothuria leucospilota</name>
    <dbReference type="NCBI Taxonomy" id="206669"/>
    <lineage>
        <taxon>Eukaryota</taxon>
        <taxon>Metazoa</taxon>
        <taxon>Echinodermata</taxon>
        <taxon>Eleutherozoa</taxon>
        <taxon>Echinozoa</taxon>
        <taxon>Holothuroidea</taxon>
        <taxon>Aspidochirotacea</taxon>
        <taxon>Aspidochirotida</taxon>
        <taxon>Holothuriidae</taxon>
        <taxon>Holothuria</taxon>
    </lineage>
</organism>